<feature type="compositionally biased region" description="Basic and acidic residues" evidence="1">
    <location>
        <begin position="372"/>
        <end position="382"/>
    </location>
</feature>
<feature type="region of interest" description="Disordered" evidence="1">
    <location>
        <begin position="339"/>
        <end position="382"/>
    </location>
</feature>
<feature type="compositionally biased region" description="Basic and acidic residues" evidence="1">
    <location>
        <begin position="339"/>
        <end position="353"/>
    </location>
</feature>
<name>A0ABR1BAS0_POLSC</name>
<feature type="region of interest" description="Disordered" evidence="1">
    <location>
        <begin position="697"/>
        <end position="754"/>
    </location>
</feature>
<feature type="compositionally biased region" description="Basic and acidic residues" evidence="1">
    <location>
        <begin position="1"/>
        <end position="13"/>
    </location>
</feature>
<feature type="compositionally biased region" description="Basic and acidic residues" evidence="1">
    <location>
        <begin position="457"/>
        <end position="501"/>
    </location>
</feature>
<gene>
    <name evidence="2" type="ORF">RUM44_012237</name>
</gene>
<reference evidence="2 3" key="1">
    <citation type="submission" date="2023-09" db="EMBL/GenBank/DDBJ databases">
        <title>Genomes of two closely related lineages of the louse Polyplax serrata with different host specificities.</title>
        <authorList>
            <person name="Martinu J."/>
            <person name="Tarabai H."/>
            <person name="Stefka J."/>
            <person name="Hypsa V."/>
        </authorList>
    </citation>
    <scope>NUCLEOTIDE SEQUENCE [LARGE SCALE GENOMIC DNA]</scope>
    <source>
        <strain evidence="2">98ZLc_SE</strain>
    </source>
</reference>
<feature type="region of interest" description="Disordered" evidence="1">
    <location>
        <begin position="57"/>
        <end position="255"/>
    </location>
</feature>
<evidence type="ECO:0000313" key="3">
    <source>
        <dbReference type="Proteomes" id="UP001359485"/>
    </source>
</evidence>
<comment type="caution">
    <text evidence="2">The sequence shown here is derived from an EMBL/GenBank/DDBJ whole genome shotgun (WGS) entry which is preliminary data.</text>
</comment>
<protein>
    <submittedName>
        <fullName evidence="2">Uncharacterized protein</fullName>
    </submittedName>
</protein>
<accession>A0ABR1BAS0</accession>
<feature type="compositionally biased region" description="Basic and acidic residues" evidence="1">
    <location>
        <begin position="290"/>
        <end position="312"/>
    </location>
</feature>
<feature type="region of interest" description="Disordered" evidence="1">
    <location>
        <begin position="457"/>
        <end position="563"/>
    </location>
</feature>
<feature type="compositionally biased region" description="Basic and acidic residues" evidence="1">
    <location>
        <begin position="243"/>
        <end position="252"/>
    </location>
</feature>
<evidence type="ECO:0000313" key="2">
    <source>
        <dbReference type="EMBL" id="KAK6640541.1"/>
    </source>
</evidence>
<sequence>MASPEDVRKDQHASRPAAFRGLNEDLSGGFYRKDVEIFACPRDDEWVEHPSEDSLFLVSQEGRNNSGSWRNNPEQLSLPRAKRYGNNRLDSQQEGGGDSPNRTESAFYRGEENGMRKRSSSPSRVQKKEGSNASKRSDSPRGEENMMKRRSDSPHRRSNRHISPVNMRSSNKHGDSEVYRRSYSPTGRYDRKDMVNEPFMKSTTKNLEESIPGEKSPLSIENFRKKNDKGNMSPVGVVAPRRRTSEEGRGKVTNDSFWDEEDSYKRRIPGYKDKLKLSDENLLSNKEYNQKVKRFDENHQMSAKEKKLRENTMKLSPQERFLDAKSKFLMLEKERLKEQDKNAQNLEKKRGMQDEAPISPEIIRNRPSWNRSAEDSKKLKNQKAELVRRNSFFEIDNTDKYYDKEPRGNSIDRLKDSIHDQELQIRRLSRSDSRSRFFSQERLTGDLDYEIRYRSDSPRKYRDDSDGPRRMRMRDDRDYPNHRRHSRGDYDRDWERDRERYASPSRSPKYSGSNNRRQTPSDDENYLDDDRYRHERKRYVEKERSFSNGRGTPPRTRCDDEEDLRRRRCVSDENDVTDLPTHFKSPGKNRPVVREDKAVPYDKNKKSKYEMMEKEKRLSSNALAKEFKRRSYQEKIEPDKRISYIERDYDGGRYCDEYSDEIGYPEKADVRRQNQYNLANMEFKRNSHELAKEFNRRSRGYSYESDEDCRKPRSGYSDHKERERYPVVERESSRLPHHQVDDCHPESGKLSRMNSDDHERFIEPPRMVQLQVDRMPARYRHSFVDNPPSLAVMAPGRGHEMLHRTNSSVSSNRVGIAAVHPY</sequence>
<dbReference type="EMBL" id="JAWJWF010000001">
    <property type="protein sequence ID" value="KAK6640541.1"/>
    <property type="molecule type" value="Genomic_DNA"/>
</dbReference>
<organism evidence="2 3">
    <name type="scientific">Polyplax serrata</name>
    <name type="common">Common mouse louse</name>
    <dbReference type="NCBI Taxonomy" id="468196"/>
    <lineage>
        <taxon>Eukaryota</taxon>
        <taxon>Metazoa</taxon>
        <taxon>Ecdysozoa</taxon>
        <taxon>Arthropoda</taxon>
        <taxon>Hexapoda</taxon>
        <taxon>Insecta</taxon>
        <taxon>Pterygota</taxon>
        <taxon>Neoptera</taxon>
        <taxon>Paraneoptera</taxon>
        <taxon>Psocodea</taxon>
        <taxon>Troctomorpha</taxon>
        <taxon>Phthiraptera</taxon>
        <taxon>Anoplura</taxon>
        <taxon>Polyplacidae</taxon>
        <taxon>Polyplax</taxon>
    </lineage>
</organism>
<feature type="region of interest" description="Disordered" evidence="1">
    <location>
        <begin position="290"/>
        <end position="319"/>
    </location>
</feature>
<feature type="compositionally biased region" description="Basic and acidic residues" evidence="1">
    <location>
        <begin position="126"/>
        <end position="155"/>
    </location>
</feature>
<feature type="compositionally biased region" description="Polar residues" evidence="1">
    <location>
        <begin position="61"/>
        <end position="75"/>
    </location>
</feature>
<evidence type="ECO:0000256" key="1">
    <source>
        <dbReference type="SAM" id="MobiDB-lite"/>
    </source>
</evidence>
<proteinExistence type="predicted"/>
<feature type="region of interest" description="Disordered" evidence="1">
    <location>
        <begin position="1"/>
        <end position="25"/>
    </location>
</feature>
<keyword evidence="3" id="KW-1185">Reference proteome</keyword>
<feature type="compositionally biased region" description="Basic and acidic residues" evidence="1">
    <location>
        <begin position="528"/>
        <end position="545"/>
    </location>
</feature>
<dbReference type="Proteomes" id="UP001359485">
    <property type="component" value="Unassembled WGS sequence"/>
</dbReference>
<feature type="compositionally biased region" description="Basic and acidic residues" evidence="1">
    <location>
        <begin position="708"/>
        <end position="754"/>
    </location>
</feature>
<feature type="compositionally biased region" description="Polar residues" evidence="1">
    <location>
        <begin position="504"/>
        <end position="518"/>
    </location>
</feature>